<comment type="caution">
    <text evidence="2">The sequence shown here is derived from an EMBL/GenBank/DDBJ whole genome shotgun (WGS) entry which is preliminary data.</text>
</comment>
<reference evidence="2 3" key="1">
    <citation type="submission" date="2020-03" db="EMBL/GenBank/DDBJ databases">
        <title>Sequencing the genomes of 1000 actinobacteria strains.</title>
        <authorList>
            <person name="Klenk H.-P."/>
        </authorList>
    </citation>
    <scope>NUCLEOTIDE SEQUENCE [LARGE SCALE GENOMIC DNA]</scope>
    <source>
        <strain evidence="2 3">DSM 45685</strain>
    </source>
</reference>
<proteinExistence type="predicted"/>
<dbReference type="InterPro" id="IPR014710">
    <property type="entry name" value="RmlC-like_jellyroll"/>
</dbReference>
<dbReference type="SUPFAM" id="SSF51182">
    <property type="entry name" value="RmlC-like cupins"/>
    <property type="match status" value="1"/>
</dbReference>
<dbReference type="Gene3D" id="2.60.120.10">
    <property type="entry name" value="Jelly Rolls"/>
    <property type="match status" value="1"/>
</dbReference>
<accession>A0A7X5UUB6</accession>
<name>A0A7X5UUB6_9PSEU</name>
<dbReference type="GO" id="GO:0051213">
    <property type="term" value="F:dioxygenase activity"/>
    <property type="evidence" value="ECO:0007669"/>
    <property type="project" value="UniProtKB-KW"/>
</dbReference>
<protein>
    <submittedName>
        <fullName evidence="2">Quercetin dioxygenase-like cupin family protein</fullName>
    </submittedName>
</protein>
<keyword evidence="2" id="KW-0223">Dioxygenase</keyword>
<keyword evidence="3" id="KW-1185">Reference proteome</keyword>
<keyword evidence="2" id="KW-0560">Oxidoreductase</keyword>
<evidence type="ECO:0000313" key="3">
    <source>
        <dbReference type="Proteomes" id="UP000545493"/>
    </source>
</evidence>
<dbReference type="RefSeq" id="WP_167173970.1">
    <property type="nucleotide sequence ID" value="NZ_JAAOYM010000001.1"/>
</dbReference>
<dbReference type="InterPro" id="IPR011051">
    <property type="entry name" value="RmlC_Cupin_sf"/>
</dbReference>
<dbReference type="InterPro" id="IPR013096">
    <property type="entry name" value="Cupin_2"/>
</dbReference>
<dbReference type="Proteomes" id="UP000545493">
    <property type="component" value="Unassembled WGS sequence"/>
</dbReference>
<dbReference type="AlphaFoldDB" id="A0A7X5UUB6"/>
<feature type="domain" description="Cupin type-2" evidence="1">
    <location>
        <begin position="38"/>
        <end position="101"/>
    </location>
</feature>
<evidence type="ECO:0000313" key="2">
    <source>
        <dbReference type="EMBL" id="NIJ13844.1"/>
    </source>
</evidence>
<evidence type="ECO:0000259" key="1">
    <source>
        <dbReference type="Pfam" id="PF07883"/>
    </source>
</evidence>
<dbReference type="Pfam" id="PF07883">
    <property type="entry name" value="Cupin_2"/>
    <property type="match status" value="1"/>
</dbReference>
<gene>
    <name evidence="2" type="ORF">FHU38_004188</name>
</gene>
<sequence>MTLATLMDAPTFDIGGFQARSLAVPSRGSTELAVWSLEAAPGAATEWHTVDREEVFVLQEGKVLVEVGEQVHELTAGDAAIATPGVPFRLRNPAAVAARLTVCTSKGMRGTVNGRTIDPPWAQ</sequence>
<dbReference type="EMBL" id="JAAOYM010000001">
    <property type="protein sequence ID" value="NIJ13844.1"/>
    <property type="molecule type" value="Genomic_DNA"/>
</dbReference>
<organism evidence="2 3">
    <name type="scientific">Saccharomonospora amisosensis</name>
    <dbReference type="NCBI Taxonomy" id="1128677"/>
    <lineage>
        <taxon>Bacteria</taxon>
        <taxon>Bacillati</taxon>
        <taxon>Actinomycetota</taxon>
        <taxon>Actinomycetes</taxon>
        <taxon>Pseudonocardiales</taxon>
        <taxon>Pseudonocardiaceae</taxon>
        <taxon>Saccharomonospora</taxon>
    </lineage>
</organism>